<accession>A0ABX0DRH3</accession>
<reference evidence="1 2" key="1">
    <citation type="submission" date="2020-02" db="EMBL/GenBank/DDBJ databases">
        <title>Whole-genome analyses of novel actinobacteria.</title>
        <authorList>
            <person name="Sahin N."/>
            <person name="Tokatli A."/>
        </authorList>
    </citation>
    <scope>NUCLEOTIDE SEQUENCE [LARGE SCALE GENOMIC DNA]</scope>
    <source>
        <strain evidence="1 2">YC419</strain>
    </source>
</reference>
<name>A0ABX0DRH3_9ACTN</name>
<dbReference type="EMBL" id="JAAKZX010000032">
    <property type="protein sequence ID" value="NGO43074.1"/>
    <property type="molecule type" value="Genomic_DNA"/>
</dbReference>
<evidence type="ECO:0000313" key="1">
    <source>
        <dbReference type="EMBL" id="NGO43074.1"/>
    </source>
</evidence>
<organism evidence="1 2">
    <name type="scientific">Streptomyces ureilyticus</name>
    <dbReference type="NCBI Taxonomy" id="1775131"/>
    <lineage>
        <taxon>Bacteria</taxon>
        <taxon>Bacillati</taxon>
        <taxon>Actinomycetota</taxon>
        <taxon>Actinomycetes</taxon>
        <taxon>Kitasatosporales</taxon>
        <taxon>Streptomycetaceae</taxon>
        <taxon>Streptomyces</taxon>
    </lineage>
</organism>
<comment type="caution">
    <text evidence="1">The sequence shown here is derived from an EMBL/GenBank/DDBJ whole genome shotgun (WGS) entry which is preliminary data.</text>
</comment>
<sequence length="48" mass="5098">MTGSGEIRNGHSHVHVVLGVEGDRAIAGHLHEAVIGTHFARVYVIPVT</sequence>
<keyword evidence="2" id="KW-1185">Reference proteome</keyword>
<dbReference type="Proteomes" id="UP001518140">
    <property type="component" value="Unassembled WGS sequence"/>
</dbReference>
<proteinExistence type="predicted"/>
<evidence type="ECO:0000313" key="2">
    <source>
        <dbReference type="Proteomes" id="UP001518140"/>
    </source>
</evidence>
<protein>
    <recommendedName>
        <fullName evidence="3">PPC domain-containing protein</fullName>
    </recommendedName>
</protein>
<dbReference type="RefSeq" id="WP_165339689.1">
    <property type="nucleotide sequence ID" value="NZ_JAAKZX010000032.1"/>
</dbReference>
<gene>
    <name evidence="1" type="ORF">G6048_13155</name>
</gene>
<evidence type="ECO:0008006" key="3">
    <source>
        <dbReference type="Google" id="ProtNLM"/>
    </source>
</evidence>